<feature type="transmembrane region" description="Helical" evidence="2">
    <location>
        <begin position="128"/>
        <end position="148"/>
    </location>
</feature>
<feature type="compositionally biased region" description="Basic and acidic residues" evidence="1">
    <location>
        <begin position="617"/>
        <end position="631"/>
    </location>
</feature>
<feature type="transmembrane region" description="Helical" evidence="2">
    <location>
        <begin position="154"/>
        <end position="173"/>
    </location>
</feature>
<keyword evidence="2" id="KW-0472">Membrane</keyword>
<evidence type="ECO:0000256" key="1">
    <source>
        <dbReference type="SAM" id="MobiDB-lite"/>
    </source>
</evidence>
<keyword evidence="2" id="KW-1133">Transmembrane helix</keyword>
<feature type="compositionally biased region" description="Gly residues" evidence="1">
    <location>
        <begin position="765"/>
        <end position="797"/>
    </location>
</feature>
<feature type="compositionally biased region" description="Low complexity" evidence="1">
    <location>
        <begin position="632"/>
        <end position="645"/>
    </location>
</feature>
<dbReference type="Proteomes" id="UP000634780">
    <property type="component" value="Unassembled WGS sequence"/>
</dbReference>
<keyword evidence="2" id="KW-0812">Transmembrane</keyword>
<comment type="caution">
    <text evidence="3">The sequence shown here is derived from an EMBL/GenBank/DDBJ whole genome shotgun (WGS) entry which is preliminary data.</text>
</comment>
<feature type="compositionally biased region" description="Pro residues" evidence="1">
    <location>
        <begin position="809"/>
        <end position="827"/>
    </location>
</feature>
<protein>
    <recommendedName>
        <fullName evidence="5">Integral membrane protein</fullName>
    </recommendedName>
</protein>
<organism evidence="3 4">
    <name type="scientific">Streptomyces flavofungini</name>
    <dbReference type="NCBI Taxonomy" id="68200"/>
    <lineage>
        <taxon>Bacteria</taxon>
        <taxon>Bacillati</taxon>
        <taxon>Actinomycetota</taxon>
        <taxon>Actinomycetes</taxon>
        <taxon>Kitasatosporales</taxon>
        <taxon>Streptomycetaceae</taxon>
        <taxon>Streptomyces</taxon>
    </lineage>
</organism>
<proteinExistence type="predicted"/>
<feature type="compositionally biased region" description="Low complexity" evidence="1">
    <location>
        <begin position="798"/>
        <end position="808"/>
    </location>
</feature>
<sequence>MILWRCDRGRMRSLATVGLLTIVFLVVNAQVASAADGGGDLMSPLNVDSSEGVAIDGYELSSQSGSVFAFKTNAYGWIMSGLFTLSRMWVGVSCWAIEYALHFPLIRMLADPAQELSETYTDIAVNTLGFKGLMLTWAFVFGLILFVRGRAARGLGEIALTLLIAAFASSMFVRPDYLLGQNGPLAETQQAAAETAQATVASYDWGGKIASGNAGPCDAGLSGPALEKCYKIEKDRPYSAAEVARPIQDSLTNVLVVKGYMLVQYGRILDPAKTSDRQAYALHLKWVSGGYKASPKEQKDNPCRHIRGPARKYCEQGEAGKKQSEKLPELTPGGQLLDAATPVLTDQDAQFALFLKDLEKAGPVGKACATYAKEATGWRTAGALLLFVSTLLISAIPLSSAFVLLGVQAADAAAAAVGGVTLIWAMLPGPSRQAVWKWLGLMAVSVAGMFVICMFLPSYVIGVDTVLTNGPDVPAERLLALNVLGVAGLFFHRRLLRGISTAGQRFALRMRYVKVGGTHLPGDSSEIGAALGVHHQGGFGGFGLRAMGGGMGRLGTRQRLMRSLSAMADGTGMPFDPQTMLSEAGAEASRSLAPLSMAATGARPGARGAWALLVGRRPSDQSLERMRKPTADGDAPGSGPDDSSGNSGGNGRGSRRFGPGDRYREDDGTIADQDSGEVLHDQNRDRTLLSTRAHNRLVRLRGYRLLHRGGRIAYGSTWGLATTTRRARTGATRYSADARQQLRVWRNTVREDRRAWRRNAPPAAGPGGGGGPGGVGPFGGIGGGPGGGGPGAGGVGGSPAPATRVLRTPPRPAPPPPPLNPPHPPRPAGARRQPGPGGNRNAGRPSPARPQPDPSDLDLGPAGPMRYRFASTDSGSDARRRFVDRMGGVSGEERRQVVEELRRRYGDAQDPGGDGGA</sequence>
<feature type="transmembrane region" description="Helical" evidence="2">
    <location>
        <begin position="409"/>
        <end position="427"/>
    </location>
</feature>
<feature type="transmembrane region" description="Helical" evidence="2">
    <location>
        <begin position="383"/>
        <end position="403"/>
    </location>
</feature>
<dbReference type="EMBL" id="JAEKOZ010000036">
    <property type="protein sequence ID" value="MBJ3812334.1"/>
    <property type="molecule type" value="Genomic_DNA"/>
</dbReference>
<keyword evidence="4" id="KW-1185">Reference proteome</keyword>
<evidence type="ECO:0000313" key="3">
    <source>
        <dbReference type="EMBL" id="MBJ3812334.1"/>
    </source>
</evidence>
<evidence type="ECO:0000256" key="2">
    <source>
        <dbReference type="SAM" id="Phobius"/>
    </source>
</evidence>
<feature type="compositionally biased region" description="Basic and acidic residues" evidence="1">
    <location>
        <begin position="658"/>
        <end position="667"/>
    </location>
</feature>
<name>A0ABS0XGJ4_9ACTN</name>
<reference evidence="3 4" key="1">
    <citation type="submission" date="2020-12" db="EMBL/GenBank/DDBJ databases">
        <title>Streptomyces typhae sp. nov., a novel endophytic actinomycete isolated from the root of cattail pollen (Typha angustifolia L.).</title>
        <authorList>
            <person name="Peng C."/>
            <person name="Liu C."/>
        </authorList>
    </citation>
    <scope>NUCLEOTIDE SEQUENCE [LARGE SCALE GENOMIC DNA]</scope>
    <source>
        <strain evidence="3 4">JCM 4753</strain>
    </source>
</reference>
<feature type="region of interest" description="Disordered" evidence="1">
    <location>
        <begin position="616"/>
        <end position="683"/>
    </location>
</feature>
<gene>
    <name evidence="3" type="ORF">JGB26_35520</name>
</gene>
<dbReference type="RefSeq" id="WP_190120342.1">
    <property type="nucleotide sequence ID" value="NZ_BMVR01000023.1"/>
</dbReference>
<feature type="region of interest" description="Disordered" evidence="1">
    <location>
        <begin position="753"/>
        <end position="895"/>
    </location>
</feature>
<accession>A0ABS0XGJ4</accession>
<evidence type="ECO:0000313" key="4">
    <source>
        <dbReference type="Proteomes" id="UP000634780"/>
    </source>
</evidence>
<feature type="transmembrane region" description="Helical" evidence="2">
    <location>
        <begin position="74"/>
        <end position="97"/>
    </location>
</feature>
<feature type="transmembrane region" description="Helical" evidence="2">
    <location>
        <begin position="439"/>
        <end position="459"/>
    </location>
</feature>
<evidence type="ECO:0008006" key="5">
    <source>
        <dbReference type="Google" id="ProtNLM"/>
    </source>
</evidence>